<organism evidence="2">
    <name type="scientific">Bacillus velezensis</name>
    <dbReference type="NCBI Taxonomy" id="492670"/>
    <lineage>
        <taxon>Bacteria</taxon>
        <taxon>Bacillati</taxon>
        <taxon>Bacillota</taxon>
        <taxon>Bacilli</taxon>
        <taxon>Bacillales</taxon>
        <taxon>Bacillaceae</taxon>
        <taxon>Bacillus</taxon>
        <taxon>Bacillus amyloliquefaciens group</taxon>
    </lineage>
</organism>
<accession>A0A6A8LJE4</accession>
<reference evidence="2" key="1">
    <citation type="submission" date="2019-11" db="EMBL/GenBank/DDBJ databases">
        <title>Draft Genome Sequence of Plant Growth-Promoting Rhizosphere-Associated Bacteria.</title>
        <authorList>
            <person name="Vasilyev I.Y."/>
            <person name="Radchenko V."/>
            <person name="Ilnitskaya E.V."/>
        </authorList>
    </citation>
    <scope>NUCLEOTIDE SEQUENCE</scope>
    <source>
        <strain evidence="2">VRA_517_n</strain>
    </source>
</reference>
<dbReference type="AlphaFoldDB" id="A0A6A8LJE4"/>
<dbReference type="SUPFAM" id="SSF88697">
    <property type="entry name" value="PUA domain-like"/>
    <property type="match status" value="1"/>
</dbReference>
<dbReference type="Gene3D" id="2.30.130.30">
    <property type="entry name" value="Hypothetical protein"/>
    <property type="match status" value="1"/>
</dbReference>
<dbReference type="Pfam" id="PF12961">
    <property type="entry name" value="DUF3850"/>
    <property type="match status" value="1"/>
</dbReference>
<sequence>MSVRHHLKILPEYFEALKDGRKTFEIRHDDRGFKEGDTLSLNEWQDGYTGRSIDVHVTYITDFKQKPGYVVLGIQKKVREDDDRNI</sequence>
<protein>
    <submittedName>
        <fullName evidence="2">DUF3850 domain-containing protein</fullName>
    </submittedName>
</protein>
<dbReference type="InterPro" id="IPR039440">
    <property type="entry name" value="DUF3850"/>
</dbReference>
<dbReference type="EMBL" id="WKKV01000014">
    <property type="protein sequence ID" value="MSE04018.1"/>
    <property type="molecule type" value="Genomic_DNA"/>
</dbReference>
<gene>
    <name evidence="2" type="ORF">GKC39_18420</name>
</gene>
<comment type="caution">
    <text evidence="2">The sequence shown here is derived from an EMBL/GenBank/DDBJ whole genome shotgun (WGS) entry which is preliminary data.</text>
</comment>
<evidence type="ECO:0000259" key="1">
    <source>
        <dbReference type="Pfam" id="PF12961"/>
    </source>
</evidence>
<dbReference type="InterPro" id="IPR015947">
    <property type="entry name" value="PUA-like_sf"/>
</dbReference>
<name>A0A6A8LJE4_BACVE</name>
<proteinExistence type="predicted"/>
<evidence type="ECO:0000313" key="2">
    <source>
        <dbReference type="EMBL" id="MSE04018.1"/>
    </source>
</evidence>
<feature type="domain" description="DUF3850" evidence="1">
    <location>
        <begin position="5"/>
        <end position="74"/>
    </location>
</feature>
<dbReference type="RefSeq" id="WP_154303262.1">
    <property type="nucleotide sequence ID" value="NZ_WKKV01000014.1"/>
</dbReference>